<evidence type="ECO:0000256" key="4">
    <source>
        <dbReference type="ARBA" id="ARBA00022840"/>
    </source>
</evidence>
<keyword evidence="9" id="KW-0378">Hydrolase</keyword>
<organism evidence="9 10">
    <name type="scientific">Rosa chinensis</name>
    <name type="common">China rose</name>
    <dbReference type="NCBI Taxonomy" id="74649"/>
    <lineage>
        <taxon>Eukaryota</taxon>
        <taxon>Viridiplantae</taxon>
        <taxon>Streptophyta</taxon>
        <taxon>Embryophyta</taxon>
        <taxon>Tracheophyta</taxon>
        <taxon>Spermatophyta</taxon>
        <taxon>Magnoliopsida</taxon>
        <taxon>eudicotyledons</taxon>
        <taxon>Gunneridae</taxon>
        <taxon>Pentapetalae</taxon>
        <taxon>rosids</taxon>
        <taxon>fabids</taxon>
        <taxon>Rosales</taxon>
        <taxon>Rosaceae</taxon>
        <taxon>Rosoideae</taxon>
        <taxon>Rosoideae incertae sedis</taxon>
        <taxon>Rosa</taxon>
    </lineage>
</organism>
<proteinExistence type="predicted"/>
<dbReference type="PROSITE" id="PS50929">
    <property type="entry name" value="ABC_TM1F"/>
    <property type="match status" value="1"/>
</dbReference>
<dbReference type="InterPro" id="IPR011527">
    <property type="entry name" value="ABC1_TM_dom"/>
</dbReference>
<dbReference type="SUPFAM" id="SSF90123">
    <property type="entry name" value="ABC transporter transmembrane region"/>
    <property type="match status" value="1"/>
</dbReference>
<evidence type="ECO:0000256" key="7">
    <source>
        <dbReference type="SAM" id="SignalP"/>
    </source>
</evidence>
<sequence length="215" mass="24446">MASITWQVLIVAIPAMAAVKYVQNYYLASARELIIRINGTTKAHANNYAAETSLGVVTIRAFNMVDRFFQNYLRLVDTDAGLYFHSNAAMEWLIIRTEALQNLTIFTAAFLLILLPKGYVAPELVGLSLSYALTLTASQVFMTRWYCNLSNYVISVERLKQFMQISPEPPAIVEDKRPPSSWPQKGRIEVFSLKVRYSLIIHKNFPLMLSNLFIN</sequence>
<dbReference type="PANTHER" id="PTHR24223:SF108">
    <property type="entry name" value="ABC TRANSPORTER C FAMILY MEMBER 8"/>
    <property type="match status" value="1"/>
</dbReference>
<dbReference type="AlphaFoldDB" id="A0A2P6RXY6"/>
<dbReference type="GO" id="GO:0016020">
    <property type="term" value="C:membrane"/>
    <property type="evidence" value="ECO:0007669"/>
    <property type="project" value="InterPro"/>
</dbReference>
<keyword evidence="7" id="KW-0732">Signal</keyword>
<evidence type="ECO:0000256" key="5">
    <source>
        <dbReference type="ARBA" id="ARBA00022989"/>
    </source>
</evidence>
<protein>
    <submittedName>
        <fullName evidence="9">Putative xenobiotic-transporting ATPase</fullName>
        <ecNumber evidence="9">3.6.3.44</ecNumber>
    </submittedName>
</protein>
<feature type="domain" description="ABC transmembrane type-1" evidence="8">
    <location>
        <begin position="1"/>
        <end position="151"/>
    </location>
</feature>
<dbReference type="InterPro" id="IPR036640">
    <property type="entry name" value="ABC1_TM_sf"/>
</dbReference>
<dbReference type="PANTHER" id="PTHR24223">
    <property type="entry name" value="ATP-BINDING CASSETTE SUB-FAMILY C"/>
    <property type="match status" value="1"/>
</dbReference>
<keyword evidence="4" id="KW-0067">ATP-binding</keyword>
<gene>
    <name evidence="9" type="ORF">RchiOBHm_Chr2g0142731</name>
</gene>
<dbReference type="Proteomes" id="UP000238479">
    <property type="component" value="Chromosome 2"/>
</dbReference>
<evidence type="ECO:0000256" key="6">
    <source>
        <dbReference type="ARBA" id="ARBA00023136"/>
    </source>
</evidence>
<evidence type="ECO:0000256" key="2">
    <source>
        <dbReference type="ARBA" id="ARBA00022692"/>
    </source>
</evidence>
<dbReference type="OMA" id="YCIATIS"/>
<dbReference type="Gene3D" id="1.20.1560.10">
    <property type="entry name" value="ABC transporter type 1, transmembrane domain"/>
    <property type="match status" value="1"/>
</dbReference>
<dbReference type="EC" id="3.6.3.44" evidence="9"/>
<evidence type="ECO:0000256" key="3">
    <source>
        <dbReference type="ARBA" id="ARBA00022741"/>
    </source>
</evidence>
<evidence type="ECO:0000259" key="8">
    <source>
        <dbReference type="PROSITE" id="PS50929"/>
    </source>
</evidence>
<dbReference type="InterPro" id="IPR050173">
    <property type="entry name" value="ABC_transporter_C-like"/>
</dbReference>
<dbReference type="GO" id="GO:0016787">
    <property type="term" value="F:hydrolase activity"/>
    <property type="evidence" value="ECO:0007669"/>
    <property type="project" value="UniProtKB-KW"/>
</dbReference>
<keyword evidence="2" id="KW-0812">Transmembrane</keyword>
<evidence type="ECO:0000256" key="1">
    <source>
        <dbReference type="ARBA" id="ARBA00022448"/>
    </source>
</evidence>
<reference evidence="9 10" key="1">
    <citation type="journal article" date="2018" name="Nat. Genet.">
        <title>The Rosa genome provides new insights in the design of modern roses.</title>
        <authorList>
            <person name="Bendahmane M."/>
        </authorList>
    </citation>
    <scope>NUCLEOTIDE SEQUENCE [LARGE SCALE GENOMIC DNA]</scope>
    <source>
        <strain evidence="10">cv. Old Blush</strain>
    </source>
</reference>
<evidence type="ECO:0000313" key="10">
    <source>
        <dbReference type="Proteomes" id="UP000238479"/>
    </source>
</evidence>
<keyword evidence="1" id="KW-0813">Transport</keyword>
<keyword evidence="6" id="KW-0472">Membrane</keyword>
<name>A0A2P6RXY6_ROSCH</name>
<keyword evidence="5" id="KW-1133">Transmembrane helix</keyword>
<comment type="caution">
    <text evidence="9">The sequence shown here is derived from an EMBL/GenBank/DDBJ whole genome shotgun (WGS) entry which is preliminary data.</text>
</comment>
<dbReference type="GO" id="GO:0005524">
    <property type="term" value="F:ATP binding"/>
    <property type="evidence" value="ECO:0007669"/>
    <property type="project" value="UniProtKB-KW"/>
</dbReference>
<keyword evidence="10" id="KW-1185">Reference proteome</keyword>
<dbReference type="EMBL" id="PDCK01000040">
    <property type="protein sequence ID" value="PRQ51286.1"/>
    <property type="molecule type" value="Genomic_DNA"/>
</dbReference>
<feature type="chain" id="PRO_5015171959" evidence="7">
    <location>
        <begin position="19"/>
        <end position="215"/>
    </location>
</feature>
<dbReference type="Gramene" id="PRQ51286">
    <property type="protein sequence ID" value="PRQ51286"/>
    <property type="gene ID" value="RchiOBHm_Chr2g0142731"/>
</dbReference>
<evidence type="ECO:0000313" key="9">
    <source>
        <dbReference type="EMBL" id="PRQ51286.1"/>
    </source>
</evidence>
<accession>A0A2P6RXY6</accession>
<keyword evidence="3" id="KW-0547">Nucleotide-binding</keyword>
<dbReference type="GO" id="GO:0140359">
    <property type="term" value="F:ABC-type transporter activity"/>
    <property type="evidence" value="ECO:0007669"/>
    <property type="project" value="InterPro"/>
</dbReference>
<feature type="signal peptide" evidence="7">
    <location>
        <begin position="1"/>
        <end position="18"/>
    </location>
</feature>